<protein>
    <recommendedName>
        <fullName evidence="5">Orn/DAP/Arg decarboxylase 2 N-terminal domain-containing protein</fullName>
    </recommendedName>
</protein>
<keyword evidence="2" id="KW-0210">Decarboxylase</keyword>
<evidence type="ECO:0000256" key="4">
    <source>
        <dbReference type="ARBA" id="ARBA00023239"/>
    </source>
</evidence>
<dbReference type="Gene3D" id="2.40.37.10">
    <property type="entry name" value="Lyase, Ornithine Decarboxylase, Chain A, domain 1"/>
    <property type="match status" value="1"/>
</dbReference>
<evidence type="ECO:0000259" key="5">
    <source>
        <dbReference type="Pfam" id="PF02784"/>
    </source>
</evidence>
<keyword evidence="3" id="KW-0663">Pyridoxal phosphate</keyword>
<dbReference type="PANTHER" id="PTHR43727:SF2">
    <property type="entry name" value="GROUP IV DECARBOXYLASE"/>
    <property type="match status" value="1"/>
</dbReference>
<comment type="cofactor">
    <cofactor evidence="1">
        <name>pyridoxal 5'-phosphate</name>
        <dbReference type="ChEBI" id="CHEBI:597326"/>
    </cofactor>
</comment>
<dbReference type="InterPro" id="IPR022644">
    <property type="entry name" value="De-COase2_N"/>
</dbReference>
<dbReference type="GO" id="GO:0008836">
    <property type="term" value="F:diaminopimelate decarboxylase activity"/>
    <property type="evidence" value="ECO:0007669"/>
    <property type="project" value="InterPro"/>
</dbReference>
<accession>A0A382G0K3</accession>
<dbReference type="SUPFAM" id="SSF51419">
    <property type="entry name" value="PLP-binding barrel"/>
    <property type="match status" value="1"/>
</dbReference>
<feature type="non-terminal residue" evidence="6">
    <location>
        <position position="208"/>
    </location>
</feature>
<evidence type="ECO:0000256" key="2">
    <source>
        <dbReference type="ARBA" id="ARBA00022793"/>
    </source>
</evidence>
<proteinExistence type="predicted"/>
<evidence type="ECO:0000313" key="6">
    <source>
        <dbReference type="EMBL" id="SVB68093.1"/>
    </source>
</evidence>
<gene>
    <name evidence="6" type="ORF">METZ01_LOCUS220947</name>
</gene>
<feature type="domain" description="Orn/DAP/Arg decarboxylase 2 N-terminal" evidence="5">
    <location>
        <begin position="48"/>
        <end position="208"/>
    </location>
</feature>
<dbReference type="GO" id="GO:0009089">
    <property type="term" value="P:lysine biosynthetic process via diaminopimelate"/>
    <property type="evidence" value="ECO:0007669"/>
    <property type="project" value="InterPro"/>
</dbReference>
<reference evidence="6" key="1">
    <citation type="submission" date="2018-05" db="EMBL/GenBank/DDBJ databases">
        <authorList>
            <person name="Lanie J.A."/>
            <person name="Ng W.-L."/>
            <person name="Kazmierczak K.M."/>
            <person name="Andrzejewski T.M."/>
            <person name="Davidsen T.M."/>
            <person name="Wayne K.J."/>
            <person name="Tettelin H."/>
            <person name="Glass J.I."/>
            <person name="Rusch D."/>
            <person name="Podicherti R."/>
            <person name="Tsui H.-C.T."/>
            <person name="Winkler M.E."/>
        </authorList>
    </citation>
    <scope>NUCLEOTIDE SEQUENCE</scope>
</reference>
<dbReference type="Gene3D" id="3.20.20.10">
    <property type="entry name" value="Alanine racemase"/>
    <property type="match status" value="1"/>
</dbReference>
<name>A0A382G0K3_9ZZZZ</name>
<keyword evidence="4" id="KW-0456">Lyase</keyword>
<organism evidence="6">
    <name type="scientific">marine metagenome</name>
    <dbReference type="NCBI Taxonomy" id="408172"/>
    <lineage>
        <taxon>unclassified sequences</taxon>
        <taxon>metagenomes</taxon>
        <taxon>ecological metagenomes</taxon>
    </lineage>
</organism>
<evidence type="ECO:0000256" key="1">
    <source>
        <dbReference type="ARBA" id="ARBA00001933"/>
    </source>
</evidence>
<evidence type="ECO:0000256" key="3">
    <source>
        <dbReference type="ARBA" id="ARBA00022898"/>
    </source>
</evidence>
<dbReference type="PRINTS" id="PR01181">
    <property type="entry name" value="DAPDCRBXLASE"/>
</dbReference>
<dbReference type="AlphaFoldDB" id="A0A382G0K3"/>
<sequence length="208" mass="22148">MDFTLLAHVFPDTATVTPRGHLEIGGCNVEDLVTEHGTPLYVLCEDTLRARCRQFISAFTSLHPETEVHYASKAYIGPALAQIMAEEGLGLDIVSGGELAVAQAAGVPPEGIAFHGNNKSAQELSDALDYGIGRIMVDNLTELDLLNHLALEQGVVQPILLRVTPGIDPHTHAKTTTGLVDSKFGLNINNGQAAEAMRSALDSKGLEL</sequence>
<dbReference type="InterPro" id="IPR009006">
    <property type="entry name" value="Ala_racemase/Decarboxylase_C"/>
</dbReference>
<dbReference type="Pfam" id="PF02784">
    <property type="entry name" value="Orn_Arg_deC_N"/>
    <property type="match status" value="1"/>
</dbReference>
<dbReference type="InterPro" id="IPR029066">
    <property type="entry name" value="PLP-binding_barrel"/>
</dbReference>
<dbReference type="PANTHER" id="PTHR43727">
    <property type="entry name" value="DIAMINOPIMELATE DECARBOXYLASE"/>
    <property type="match status" value="1"/>
</dbReference>
<dbReference type="EMBL" id="UINC01052593">
    <property type="protein sequence ID" value="SVB68093.1"/>
    <property type="molecule type" value="Genomic_DNA"/>
</dbReference>
<dbReference type="InterPro" id="IPR002986">
    <property type="entry name" value="DAP_deCOOHase_LysA"/>
</dbReference>